<feature type="transmembrane region" description="Helical" evidence="5">
    <location>
        <begin position="21"/>
        <end position="48"/>
    </location>
</feature>
<sequence>MIFNALFLGWADLFRPGSAKVLAKGVALALGLLVALWLGMVQLIGAFVPDTLSLPWIGPIGGIDAVLSFASIGVMIVASMFLMVPVASIFTGFFLEDVAEMVEGAHYPGLAPVRKLTLAETFGDSLRFFGVVVGANLAALIVYPFVIPLAPVLFFGLNGYLLGREYFQMAAARRMHRDEVRALYQRNKMTIWLAGAAMAVPLSVPLLNLTVPVVGAAAFTHLFHALRGR</sequence>
<dbReference type="EMBL" id="CP017781">
    <property type="protein sequence ID" value="AOZ68577.1"/>
    <property type="molecule type" value="Genomic_DNA"/>
</dbReference>
<gene>
    <name evidence="6" type="ORF">LPB142_03975</name>
</gene>
<evidence type="ECO:0008006" key="8">
    <source>
        <dbReference type="Google" id="ProtNLM"/>
    </source>
</evidence>
<keyword evidence="4 5" id="KW-0472">Membrane</keyword>
<name>A0A1D9M9R5_9RHOB</name>
<evidence type="ECO:0000256" key="1">
    <source>
        <dbReference type="ARBA" id="ARBA00004141"/>
    </source>
</evidence>
<evidence type="ECO:0000313" key="7">
    <source>
        <dbReference type="Proteomes" id="UP000176562"/>
    </source>
</evidence>
<feature type="transmembrane region" description="Helical" evidence="5">
    <location>
        <begin position="141"/>
        <end position="162"/>
    </location>
</feature>
<protein>
    <recommendedName>
        <fullName evidence="8">Cysteine biosynthesis protein CysZ</fullName>
    </recommendedName>
</protein>
<dbReference type="RefSeq" id="WP_071165584.1">
    <property type="nucleotide sequence ID" value="NZ_CP017781.1"/>
</dbReference>
<dbReference type="STRING" id="1850250.LPB142_03975"/>
<evidence type="ECO:0000313" key="6">
    <source>
        <dbReference type="EMBL" id="AOZ68577.1"/>
    </source>
</evidence>
<dbReference type="Proteomes" id="UP000176562">
    <property type="component" value="Chromosome"/>
</dbReference>
<dbReference type="KEGG" id="rhp:LPB142_03975"/>
<organism evidence="6 7">
    <name type="scientific">Rhodobacter xanthinilyticus</name>
    <dbReference type="NCBI Taxonomy" id="1850250"/>
    <lineage>
        <taxon>Bacteria</taxon>
        <taxon>Pseudomonadati</taxon>
        <taxon>Pseudomonadota</taxon>
        <taxon>Alphaproteobacteria</taxon>
        <taxon>Rhodobacterales</taxon>
        <taxon>Rhodobacter group</taxon>
        <taxon>Rhodobacter</taxon>
    </lineage>
</organism>
<keyword evidence="7" id="KW-1185">Reference proteome</keyword>
<accession>A0A1D9M9R5</accession>
<proteinExistence type="predicted"/>
<keyword evidence="2 5" id="KW-0812">Transmembrane</keyword>
<feature type="transmembrane region" description="Helical" evidence="5">
    <location>
        <begin position="68"/>
        <end position="95"/>
    </location>
</feature>
<evidence type="ECO:0000256" key="4">
    <source>
        <dbReference type="ARBA" id="ARBA00023136"/>
    </source>
</evidence>
<keyword evidence="3 5" id="KW-1133">Transmembrane helix</keyword>
<dbReference type="AlphaFoldDB" id="A0A1D9M9R5"/>
<dbReference type="Pfam" id="PF07264">
    <property type="entry name" value="EI24"/>
    <property type="match status" value="1"/>
</dbReference>
<dbReference type="InterPro" id="IPR059112">
    <property type="entry name" value="CysZ/EI24"/>
</dbReference>
<evidence type="ECO:0000256" key="3">
    <source>
        <dbReference type="ARBA" id="ARBA00022989"/>
    </source>
</evidence>
<evidence type="ECO:0000256" key="5">
    <source>
        <dbReference type="SAM" id="Phobius"/>
    </source>
</evidence>
<evidence type="ECO:0000256" key="2">
    <source>
        <dbReference type="ARBA" id="ARBA00022692"/>
    </source>
</evidence>
<comment type="subcellular location">
    <subcellularLocation>
        <location evidence="1">Membrane</location>
        <topology evidence="1">Multi-pass membrane protein</topology>
    </subcellularLocation>
</comment>
<reference evidence="6 7" key="1">
    <citation type="submission" date="2016-10" db="EMBL/GenBank/DDBJ databases">
        <title>Rhodobacter sp. LPB0142, isolated from sea water.</title>
        <authorList>
            <person name="Kim E."/>
            <person name="Yi H."/>
        </authorList>
    </citation>
    <scope>NUCLEOTIDE SEQUENCE [LARGE SCALE GENOMIC DNA]</scope>
    <source>
        <strain evidence="6 7">LPB0142</strain>
    </source>
</reference>